<evidence type="ECO:0000313" key="2">
    <source>
        <dbReference type="EMBL" id="PKU30192.1"/>
    </source>
</evidence>
<dbReference type="PANTHER" id="PTHR33332">
    <property type="entry name" value="REVERSE TRANSCRIPTASE DOMAIN-CONTAINING PROTEIN"/>
    <property type="match status" value="1"/>
</dbReference>
<evidence type="ECO:0000259" key="1">
    <source>
        <dbReference type="Pfam" id="PF00078"/>
    </source>
</evidence>
<keyword evidence="3" id="KW-1185">Reference proteome</keyword>
<evidence type="ECO:0000313" key="3">
    <source>
        <dbReference type="Proteomes" id="UP000233556"/>
    </source>
</evidence>
<gene>
    <name evidence="2" type="ORF">llap_19504</name>
</gene>
<reference evidence="3" key="2">
    <citation type="submission" date="2017-12" db="EMBL/GenBank/DDBJ databases">
        <title>Genome sequence of the Bar-tailed Godwit (Limosa lapponica baueri).</title>
        <authorList>
            <person name="Lima N.C.B."/>
            <person name="Parody-Merino A.M."/>
            <person name="Battley P.F."/>
            <person name="Fidler A.E."/>
            <person name="Prosdocimi F."/>
        </authorList>
    </citation>
    <scope>NUCLEOTIDE SEQUENCE [LARGE SCALE GENOMIC DNA]</scope>
</reference>
<name>A0A2I0T8V8_LIMLA</name>
<dbReference type="Proteomes" id="UP000233556">
    <property type="component" value="Unassembled WGS sequence"/>
</dbReference>
<dbReference type="OrthoDB" id="416454at2759"/>
<reference evidence="3" key="1">
    <citation type="submission" date="2017-11" db="EMBL/GenBank/DDBJ databases">
        <authorList>
            <person name="Lima N.C."/>
            <person name="Parody-Merino A.M."/>
            <person name="Battley P.F."/>
            <person name="Fidler A.E."/>
            <person name="Prosdocimi F."/>
        </authorList>
    </citation>
    <scope>NUCLEOTIDE SEQUENCE [LARGE SCALE GENOMIC DNA]</scope>
</reference>
<protein>
    <recommendedName>
        <fullName evidence="1">Reverse transcriptase domain-containing protein</fullName>
    </recommendedName>
</protein>
<sequence>MLTVMTGDGADASRTAKVSYDGVAQGSILGPELFNIFINDMDSGIKCTLSKFGDDTKLCGAADMLEGRDAIQRDLDKLKKWTRVNLMRFNKTKYRVLHLGQGNPRYLYRLGGEWMESNPAEKDLGVLVDEKLNKSWQCVLAAQEANHILGFIASSVGSRARGVFLPLCSALGRSAAVLPPALRPPTAEGRGPVGAGPEEATKMLRGLEPLCHEDRLGEQETLNLGLAGRDGTSAIASASR</sequence>
<dbReference type="InterPro" id="IPR000477">
    <property type="entry name" value="RT_dom"/>
</dbReference>
<feature type="domain" description="Reverse transcriptase" evidence="1">
    <location>
        <begin position="15"/>
        <end position="107"/>
    </location>
</feature>
<proteinExistence type="predicted"/>
<dbReference type="Pfam" id="PF00078">
    <property type="entry name" value="RVT_1"/>
    <property type="match status" value="1"/>
</dbReference>
<accession>A0A2I0T8V8</accession>
<dbReference type="EMBL" id="KZ515243">
    <property type="protein sequence ID" value="PKU30192.1"/>
    <property type="molecule type" value="Genomic_DNA"/>
</dbReference>
<dbReference type="AlphaFoldDB" id="A0A2I0T8V8"/>
<organism evidence="2 3">
    <name type="scientific">Limosa lapponica baueri</name>
    <dbReference type="NCBI Taxonomy" id="1758121"/>
    <lineage>
        <taxon>Eukaryota</taxon>
        <taxon>Metazoa</taxon>
        <taxon>Chordata</taxon>
        <taxon>Craniata</taxon>
        <taxon>Vertebrata</taxon>
        <taxon>Euteleostomi</taxon>
        <taxon>Archelosauria</taxon>
        <taxon>Archosauria</taxon>
        <taxon>Dinosauria</taxon>
        <taxon>Saurischia</taxon>
        <taxon>Theropoda</taxon>
        <taxon>Coelurosauria</taxon>
        <taxon>Aves</taxon>
        <taxon>Neognathae</taxon>
        <taxon>Neoaves</taxon>
        <taxon>Charadriiformes</taxon>
        <taxon>Scolopacidae</taxon>
        <taxon>Limosa</taxon>
    </lineage>
</organism>